<keyword evidence="4 6" id="KW-1133">Transmembrane helix</keyword>
<keyword evidence="9" id="KW-1185">Reference proteome</keyword>
<sequence>MILAALAAAAAARLWLHDTAGVRTRRLRARPRGSRGQRGQPAWLASPWLAGALAVLGVSRIVEGLTGLAVGAVVGAAVAWWVSRLEPAAERRRRERIERDLPLVLDLVVAAAHSGRPTSVVLIAVGDAIGEPTADPLRTVAARLDLGVEPHEAWRDVADDPVLAPLGQAFVRASRTGSAISGTLVRAADEARAQQRAAADAAARSVGVRTAAPLGACFLPAFILLGIVPVIASTFRTLGL</sequence>
<keyword evidence="5 6" id="KW-0472">Membrane</keyword>
<feature type="transmembrane region" description="Helical" evidence="6">
    <location>
        <begin position="65"/>
        <end position="83"/>
    </location>
</feature>
<evidence type="ECO:0000256" key="1">
    <source>
        <dbReference type="ARBA" id="ARBA00004651"/>
    </source>
</evidence>
<feature type="domain" description="Type II secretion system protein GspF" evidence="7">
    <location>
        <begin position="106"/>
        <end position="225"/>
    </location>
</feature>
<evidence type="ECO:0000256" key="6">
    <source>
        <dbReference type="SAM" id="Phobius"/>
    </source>
</evidence>
<evidence type="ECO:0000256" key="4">
    <source>
        <dbReference type="ARBA" id="ARBA00022989"/>
    </source>
</evidence>
<feature type="transmembrane region" description="Helical" evidence="6">
    <location>
        <begin position="211"/>
        <end position="232"/>
    </location>
</feature>
<dbReference type="InterPro" id="IPR018076">
    <property type="entry name" value="T2SS_GspF_dom"/>
</dbReference>
<gene>
    <name evidence="8" type="ORF">CLV56_1596</name>
</gene>
<evidence type="ECO:0000256" key="3">
    <source>
        <dbReference type="ARBA" id="ARBA00022692"/>
    </source>
</evidence>
<keyword evidence="2" id="KW-1003">Cell membrane</keyword>
<comment type="subcellular location">
    <subcellularLocation>
        <location evidence="1">Cell membrane</location>
        <topology evidence="1">Multi-pass membrane protein</topology>
    </subcellularLocation>
</comment>
<dbReference type="EMBL" id="PGEZ01000001">
    <property type="protein sequence ID" value="PJJ57368.1"/>
    <property type="molecule type" value="Genomic_DNA"/>
</dbReference>
<organism evidence="8 9">
    <name type="scientific">Mumia flava</name>
    <dbReference type="NCBI Taxonomy" id="1348852"/>
    <lineage>
        <taxon>Bacteria</taxon>
        <taxon>Bacillati</taxon>
        <taxon>Actinomycetota</taxon>
        <taxon>Actinomycetes</taxon>
        <taxon>Propionibacteriales</taxon>
        <taxon>Nocardioidaceae</taxon>
        <taxon>Mumia</taxon>
    </lineage>
</organism>
<dbReference type="AlphaFoldDB" id="A0A2M9BHD8"/>
<reference evidence="8 9" key="1">
    <citation type="submission" date="2017-11" db="EMBL/GenBank/DDBJ databases">
        <title>Genomic Encyclopedia of Archaeal and Bacterial Type Strains, Phase II (KMG-II): From Individual Species to Whole Genera.</title>
        <authorList>
            <person name="Goeker M."/>
        </authorList>
    </citation>
    <scope>NUCLEOTIDE SEQUENCE [LARGE SCALE GENOMIC DNA]</scope>
    <source>
        <strain evidence="8 9">DSM 27763</strain>
    </source>
</reference>
<keyword evidence="3 6" id="KW-0812">Transmembrane</keyword>
<comment type="caution">
    <text evidence="8">The sequence shown here is derived from an EMBL/GenBank/DDBJ whole genome shotgun (WGS) entry which is preliminary data.</text>
</comment>
<dbReference type="Proteomes" id="UP000230842">
    <property type="component" value="Unassembled WGS sequence"/>
</dbReference>
<dbReference type="GO" id="GO:0005886">
    <property type="term" value="C:plasma membrane"/>
    <property type="evidence" value="ECO:0007669"/>
    <property type="project" value="UniProtKB-SubCell"/>
</dbReference>
<dbReference type="PANTHER" id="PTHR35007:SF3">
    <property type="entry name" value="POSSIBLE CONSERVED ALANINE RICH MEMBRANE PROTEIN"/>
    <property type="match status" value="1"/>
</dbReference>
<evidence type="ECO:0000256" key="2">
    <source>
        <dbReference type="ARBA" id="ARBA00022475"/>
    </source>
</evidence>
<dbReference type="PANTHER" id="PTHR35007">
    <property type="entry name" value="INTEGRAL MEMBRANE PROTEIN-RELATED"/>
    <property type="match status" value="1"/>
</dbReference>
<protein>
    <submittedName>
        <fullName evidence="8">Flp pilus assembly protein TadB</fullName>
    </submittedName>
</protein>
<name>A0A2M9BHD8_9ACTN</name>
<evidence type="ECO:0000313" key="9">
    <source>
        <dbReference type="Proteomes" id="UP000230842"/>
    </source>
</evidence>
<dbReference type="OrthoDB" id="3267562at2"/>
<dbReference type="RefSeq" id="WP_100414646.1">
    <property type="nucleotide sequence ID" value="NZ_PGEZ01000001.1"/>
</dbReference>
<evidence type="ECO:0000313" key="8">
    <source>
        <dbReference type="EMBL" id="PJJ57368.1"/>
    </source>
</evidence>
<evidence type="ECO:0000259" key="7">
    <source>
        <dbReference type="Pfam" id="PF00482"/>
    </source>
</evidence>
<dbReference type="Pfam" id="PF00482">
    <property type="entry name" value="T2SSF"/>
    <property type="match status" value="1"/>
</dbReference>
<proteinExistence type="predicted"/>
<evidence type="ECO:0000256" key="5">
    <source>
        <dbReference type="ARBA" id="ARBA00023136"/>
    </source>
</evidence>
<accession>A0A2M9BHD8</accession>